<dbReference type="EMBL" id="VWOJ01000002">
    <property type="protein sequence ID" value="KAA5804032.1"/>
    <property type="molecule type" value="Genomic_DNA"/>
</dbReference>
<dbReference type="AlphaFoldDB" id="A0A5M6ZGY6"/>
<feature type="transmembrane region" description="Helical" evidence="1">
    <location>
        <begin position="115"/>
        <end position="146"/>
    </location>
</feature>
<dbReference type="Pfam" id="PF12291">
    <property type="entry name" value="DUF3623"/>
    <property type="match status" value="1"/>
</dbReference>
<dbReference type="Proteomes" id="UP000325122">
    <property type="component" value="Unassembled WGS sequence"/>
</dbReference>
<evidence type="ECO:0000256" key="1">
    <source>
        <dbReference type="SAM" id="Phobius"/>
    </source>
</evidence>
<organism evidence="2 3">
    <name type="scientific">Alkalicaulis satelles</name>
    <dbReference type="NCBI Taxonomy" id="2609175"/>
    <lineage>
        <taxon>Bacteria</taxon>
        <taxon>Pseudomonadati</taxon>
        <taxon>Pseudomonadota</taxon>
        <taxon>Alphaproteobacteria</taxon>
        <taxon>Maricaulales</taxon>
        <taxon>Maricaulaceae</taxon>
        <taxon>Alkalicaulis</taxon>
    </lineage>
</organism>
<proteinExistence type="predicted"/>
<dbReference type="NCBIfam" id="TIGR03055">
    <property type="entry name" value="photo_alph_chp2"/>
    <property type="match status" value="1"/>
</dbReference>
<keyword evidence="1" id="KW-0472">Membrane</keyword>
<protein>
    <submittedName>
        <fullName evidence="2">DUF3623 family protein</fullName>
    </submittedName>
</protein>
<keyword evidence="1" id="KW-0812">Transmembrane</keyword>
<evidence type="ECO:0000313" key="3">
    <source>
        <dbReference type="Proteomes" id="UP000325122"/>
    </source>
</evidence>
<feature type="transmembrane region" description="Helical" evidence="1">
    <location>
        <begin position="213"/>
        <end position="235"/>
    </location>
</feature>
<accession>A0A5M6ZGY6</accession>
<dbReference type="InterPro" id="IPR017496">
    <property type="entry name" value="Photo_alph_chp2"/>
</dbReference>
<dbReference type="RefSeq" id="WP_150023299.1">
    <property type="nucleotide sequence ID" value="NZ_VWOJ01000002.1"/>
</dbReference>
<reference evidence="2 3" key="1">
    <citation type="submission" date="2019-09" db="EMBL/GenBank/DDBJ databases">
        <authorList>
            <person name="Kevbrin V."/>
            <person name="Grouzdev D.S."/>
        </authorList>
    </citation>
    <scope>NUCLEOTIDE SEQUENCE [LARGE SCALE GENOMIC DNA]</scope>
    <source>
        <strain evidence="2 3">G-192</strain>
    </source>
</reference>
<feature type="transmembrane region" description="Helical" evidence="1">
    <location>
        <begin position="35"/>
        <end position="53"/>
    </location>
</feature>
<keyword evidence="3" id="KW-1185">Reference proteome</keyword>
<sequence>MSLIAPILATLALWWLSTGIILVLGERSDGARRAAMAAAGVLALAGMAGVWGLRDITAPMAAYAGALSALAIWAWHEMSFLFGYVTGPNRAPCPPGLTGWPRFRAAAATLIHHELALAATVIGLGVMSLGAANAVAFQVFALLFVLRLSSKLNLFVAAPHFTDHFLPGRLSHLRSYFSPRPAGAFFAVTTAAMAVVAGALFWAAASAASPFEAAAFALLATLAALGVLEHLFLALPVPDGALWRWLLPARDPRRSPDL</sequence>
<keyword evidence="1" id="KW-1133">Transmembrane helix</keyword>
<gene>
    <name evidence="2" type="ORF">F1654_09645</name>
</gene>
<feature type="transmembrane region" description="Helical" evidence="1">
    <location>
        <begin position="184"/>
        <end position="207"/>
    </location>
</feature>
<evidence type="ECO:0000313" key="2">
    <source>
        <dbReference type="EMBL" id="KAA5804032.1"/>
    </source>
</evidence>
<name>A0A5M6ZGY6_9PROT</name>
<comment type="caution">
    <text evidence="2">The sequence shown here is derived from an EMBL/GenBank/DDBJ whole genome shotgun (WGS) entry which is preliminary data.</text>
</comment>
<feature type="transmembrane region" description="Helical" evidence="1">
    <location>
        <begin position="60"/>
        <end position="76"/>
    </location>
</feature>